<feature type="domain" description="Acyl-CoA dehydrogenase/oxidase C-terminal" evidence="6">
    <location>
        <begin position="151"/>
        <end position="266"/>
    </location>
</feature>
<keyword evidence="3" id="KW-0285">Flavoprotein</keyword>
<dbReference type="InterPro" id="IPR009075">
    <property type="entry name" value="AcylCo_DH/oxidase_C"/>
</dbReference>
<dbReference type="GO" id="GO:0003995">
    <property type="term" value="F:acyl-CoA dehydrogenase activity"/>
    <property type="evidence" value="ECO:0007669"/>
    <property type="project" value="TreeGrafter"/>
</dbReference>
<keyword evidence="8" id="KW-1185">Reference proteome</keyword>
<dbReference type="PANTHER" id="PTHR43884">
    <property type="entry name" value="ACYL-COA DEHYDROGENASE"/>
    <property type="match status" value="1"/>
</dbReference>
<evidence type="ECO:0000259" key="6">
    <source>
        <dbReference type="Pfam" id="PF00441"/>
    </source>
</evidence>
<dbReference type="Gene3D" id="1.20.140.10">
    <property type="entry name" value="Butyryl-CoA Dehydrogenase, subunit A, domain 3"/>
    <property type="match status" value="1"/>
</dbReference>
<comment type="caution">
    <text evidence="7">The sequence shown here is derived from an EMBL/GenBank/DDBJ whole genome shotgun (WGS) entry which is preliminary data.</text>
</comment>
<protein>
    <submittedName>
        <fullName evidence="7">Acyl-CoA dehydrogenase family protein</fullName>
    </submittedName>
</protein>
<organism evidence="7 8">
    <name type="scientific">Sphingomonas liriopis</name>
    <dbReference type="NCBI Taxonomy" id="2949094"/>
    <lineage>
        <taxon>Bacteria</taxon>
        <taxon>Pseudomonadati</taxon>
        <taxon>Pseudomonadota</taxon>
        <taxon>Alphaproteobacteria</taxon>
        <taxon>Sphingomonadales</taxon>
        <taxon>Sphingomonadaceae</taxon>
        <taxon>Sphingomonas</taxon>
    </lineage>
</organism>
<dbReference type="SUPFAM" id="SSF56645">
    <property type="entry name" value="Acyl-CoA dehydrogenase NM domain-like"/>
    <property type="match status" value="1"/>
</dbReference>
<dbReference type="Pfam" id="PF00441">
    <property type="entry name" value="Acyl-CoA_dh_1"/>
    <property type="match status" value="1"/>
</dbReference>
<comment type="cofactor">
    <cofactor evidence="1">
        <name>FAD</name>
        <dbReference type="ChEBI" id="CHEBI:57692"/>
    </cofactor>
</comment>
<proteinExistence type="inferred from homology"/>
<gene>
    <name evidence="7" type="ORF">M9979_01080</name>
</gene>
<name>A0A9X2KNB6_9SPHN</name>
<keyword evidence="5" id="KW-0560">Oxidoreductase</keyword>
<dbReference type="RefSeq" id="WP_254287470.1">
    <property type="nucleotide sequence ID" value="NZ_JAMLDY010000001.1"/>
</dbReference>
<dbReference type="AlphaFoldDB" id="A0A9X2KNB6"/>
<dbReference type="EMBL" id="JAMLDY010000001">
    <property type="protein sequence ID" value="MCP3733479.1"/>
    <property type="molecule type" value="Genomic_DNA"/>
</dbReference>
<dbReference type="InterPro" id="IPR036250">
    <property type="entry name" value="AcylCo_DH-like_C"/>
</dbReference>
<dbReference type="Proteomes" id="UP001139486">
    <property type="component" value="Unassembled WGS sequence"/>
</dbReference>
<reference evidence="7" key="1">
    <citation type="submission" date="2022-05" db="EMBL/GenBank/DDBJ databases">
        <title>Sphingomonas sp. strain RP10 Genome sequencing and assembly.</title>
        <authorList>
            <person name="Kim I."/>
        </authorList>
    </citation>
    <scope>NUCLEOTIDE SEQUENCE</scope>
    <source>
        <strain evidence="7">RP10</strain>
    </source>
</reference>
<dbReference type="InterPro" id="IPR037069">
    <property type="entry name" value="AcylCoA_DH/ox_N_sf"/>
</dbReference>
<evidence type="ECO:0000313" key="7">
    <source>
        <dbReference type="EMBL" id="MCP3733479.1"/>
    </source>
</evidence>
<dbReference type="InterPro" id="IPR009100">
    <property type="entry name" value="AcylCoA_DH/oxidase_NM_dom_sf"/>
</dbReference>
<dbReference type="GO" id="GO:0050660">
    <property type="term" value="F:flavin adenine dinucleotide binding"/>
    <property type="evidence" value="ECO:0007669"/>
    <property type="project" value="InterPro"/>
</dbReference>
<comment type="similarity">
    <text evidence="2">Belongs to the acyl-CoA dehydrogenase family.</text>
</comment>
<dbReference type="Gene3D" id="1.10.540.10">
    <property type="entry name" value="Acyl-CoA dehydrogenase/oxidase, N-terminal domain"/>
    <property type="match status" value="1"/>
</dbReference>
<keyword evidence="4" id="KW-0274">FAD</keyword>
<dbReference type="SUPFAM" id="SSF47203">
    <property type="entry name" value="Acyl-CoA dehydrogenase C-terminal domain-like"/>
    <property type="match status" value="1"/>
</dbReference>
<evidence type="ECO:0000256" key="5">
    <source>
        <dbReference type="ARBA" id="ARBA00023002"/>
    </source>
</evidence>
<evidence type="ECO:0000256" key="2">
    <source>
        <dbReference type="ARBA" id="ARBA00009347"/>
    </source>
</evidence>
<evidence type="ECO:0000256" key="1">
    <source>
        <dbReference type="ARBA" id="ARBA00001974"/>
    </source>
</evidence>
<dbReference type="PANTHER" id="PTHR43884:SF20">
    <property type="entry name" value="ACYL-COA DEHYDROGENASE FADE28"/>
    <property type="match status" value="1"/>
</dbReference>
<accession>A0A9X2KNB6</accession>
<evidence type="ECO:0000256" key="3">
    <source>
        <dbReference type="ARBA" id="ARBA00022630"/>
    </source>
</evidence>
<sequence>MQELIEPFARLLEDLCPPSVVRAIEAGGDWRPLWQGIVDSGYLDALVPEEAGGAGLALNEAAPLVGLLGRHVVPLPVGDTMVARALLARAGTAWSDEPIALATGASFAATPPVAAQMLVGTPDEPRLVGAEALADPAERAPLRPLAAVLRAQQIAGAGARVLEMSVAYANDRVQFGKPIGRQQALQQQLAVLAEQAVAARLAAAIGVRGGLPPAPRDAAIAKHGASLAAAEIAGIAHAIHGAIGISEEYDLQLLTRSLHAWRLADGGAGYWAAELGRERAATPAAALDWLLAPAEV</sequence>
<evidence type="ECO:0000313" key="8">
    <source>
        <dbReference type="Proteomes" id="UP001139486"/>
    </source>
</evidence>
<evidence type="ECO:0000256" key="4">
    <source>
        <dbReference type="ARBA" id="ARBA00022827"/>
    </source>
</evidence>